<dbReference type="AlphaFoldDB" id="A0AAD8GC34"/>
<comment type="caution">
    <text evidence="1">The sequence shown here is derived from an EMBL/GenBank/DDBJ whole genome shotgun (WGS) entry which is preliminary data.</text>
</comment>
<reference evidence="1" key="1">
    <citation type="submission" date="2022-02" db="EMBL/GenBank/DDBJ databases">
        <title>Atlantic sturgeon de novo genome assembly.</title>
        <authorList>
            <person name="Stock M."/>
            <person name="Klopp C."/>
            <person name="Guiguen Y."/>
            <person name="Cabau C."/>
            <person name="Parinello H."/>
            <person name="Santidrian Yebra-Pimentel E."/>
            <person name="Kuhl H."/>
            <person name="Dirks R.P."/>
            <person name="Guessner J."/>
            <person name="Wuertz S."/>
            <person name="Du K."/>
            <person name="Schartl M."/>
        </authorList>
    </citation>
    <scope>NUCLEOTIDE SEQUENCE</scope>
    <source>
        <strain evidence="1">STURGEONOMICS-FGT-2020</strain>
        <tissue evidence="1">Whole blood</tissue>
    </source>
</reference>
<sequence>MNLFQSLKEEDHFSGDFVDKSLVQFCFMELLQEELNTVAHIWNTHRIRAQRNTTAPQGRPLMMYTVPHLYGAEDHQCPCSMENIANCEEECRTRRNYSCDKTVFELCCLLMDEHRLDPPDNTEQATDLYITLRREIRDLL</sequence>
<gene>
    <name evidence="1" type="ORF">AOXY_G6522</name>
</gene>
<evidence type="ECO:0000313" key="2">
    <source>
        <dbReference type="Proteomes" id="UP001230051"/>
    </source>
</evidence>
<dbReference type="EMBL" id="JAGXEW010000005">
    <property type="protein sequence ID" value="KAK1171648.1"/>
    <property type="molecule type" value="Genomic_DNA"/>
</dbReference>
<name>A0AAD8GC34_ACIOX</name>
<evidence type="ECO:0000313" key="1">
    <source>
        <dbReference type="EMBL" id="KAK1171648.1"/>
    </source>
</evidence>
<organism evidence="1 2">
    <name type="scientific">Acipenser oxyrinchus oxyrinchus</name>
    <dbReference type="NCBI Taxonomy" id="40147"/>
    <lineage>
        <taxon>Eukaryota</taxon>
        <taxon>Metazoa</taxon>
        <taxon>Chordata</taxon>
        <taxon>Craniata</taxon>
        <taxon>Vertebrata</taxon>
        <taxon>Euteleostomi</taxon>
        <taxon>Actinopterygii</taxon>
        <taxon>Chondrostei</taxon>
        <taxon>Acipenseriformes</taxon>
        <taxon>Acipenseridae</taxon>
        <taxon>Acipenser</taxon>
    </lineage>
</organism>
<proteinExistence type="predicted"/>
<protein>
    <submittedName>
        <fullName evidence="1">Uncharacterized protein</fullName>
    </submittedName>
</protein>
<accession>A0AAD8GC34</accession>
<dbReference type="Proteomes" id="UP001230051">
    <property type="component" value="Unassembled WGS sequence"/>
</dbReference>
<dbReference type="PANTHER" id="PTHR46791:SF13">
    <property type="entry name" value="CLR5 DOMAIN-CONTAINING PROTEIN"/>
    <property type="match status" value="1"/>
</dbReference>
<dbReference type="PANTHER" id="PTHR46791">
    <property type="entry name" value="EXPRESSED PROTEIN"/>
    <property type="match status" value="1"/>
</dbReference>
<keyword evidence="2" id="KW-1185">Reference proteome</keyword>